<evidence type="ECO:0000313" key="2">
    <source>
        <dbReference type="Proteomes" id="UP000561045"/>
    </source>
</evidence>
<sequence length="121" mass="13456">MVSDAVPSFADTTTLQFRIDEIERAFEDTWSNAVTFSSLRSTPAKQRLNGWWLDHLPGQESTTGIIGAIVRTAAGRTSTVVDIDAESRRIRTRSGSVYELGIPETTFARNNTRLLRELGLI</sequence>
<dbReference type="AlphaFoldDB" id="A0A840BJ20"/>
<keyword evidence="2" id="KW-1185">Reference proteome</keyword>
<name>A0A840BJ20_9RHOO</name>
<gene>
    <name evidence="1" type="ORF">GGR36_002288</name>
</gene>
<evidence type="ECO:0000313" key="1">
    <source>
        <dbReference type="EMBL" id="MBB4012980.1"/>
    </source>
</evidence>
<dbReference type="EMBL" id="JACIET010000001">
    <property type="protein sequence ID" value="MBB4012980.1"/>
    <property type="molecule type" value="Genomic_DNA"/>
</dbReference>
<organism evidence="1 2">
    <name type="scientific">Niveibacterium umoris</name>
    <dbReference type="NCBI Taxonomy" id="1193620"/>
    <lineage>
        <taxon>Bacteria</taxon>
        <taxon>Pseudomonadati</taxon>
        <taxon>Pseudomonadota</taxon>
        <taxon>Betaproteobacteria</taxon>
        <taxon>Rhodocyclales</taxon>
        <taxon>Rhodocyclaceae</taxon>
        <taxon>Niveibacterium</taxon>
    </lineage>
</organism>
<dbReference type="Proteomes" id="UP000561045">
    <property type="component" value="Unassembled WGS sequence"/>
</dbReference>
<reference evidence="1 2" key="1">
    <citation type="submission" date="2020-08" db="EMBL/GenBank/DDBJ databases">
        <title>Genomic Encyclopedia of Type Strains, Phase IV (KMG-IV): sequencing the most valuable type-strain genomes for metagenomic binning, comparative biology and taxonomic classification.</title>
        <authorList>
            <person name="Goeker M."/>
        </authorList>
    </citation>
    <scope>NUCLEOTIDE SEQUENCE [LARGE SCALE GENOMIC DNA]</scope>
    <source>
        <strain evidence="1 2">DSM 106739</strain>
    </source>
</reference>
<protein>
    <submittedName>
        <fullName evidence="1">Uncharacterized protein</fullName>
    </submittedName>
</protein>
<comment type="caution">
    <text evidence="1">The sequence shown here is derived from an EMBL/GenBank/DDBJ whole genome shotgun (WGS) entry which is preliminary data.</text>
</comment>
<dbReference type="RefSeq" id="WP_183634741.1">
    <property type="nucleotide sequence ID" value="NZ_BAABLE010000011.1"/>
</dbReference>
<proteinExistence type="predicted"/>
<accession>A0A840BJ20</accession>